<organism evidence="1 2">
    <name type="scientific">Microbacterium saperdae</name>
    <dbReference type="NCBI Taxonomy" id="69368"/>
    <lineage>
        <taxon>Bacteria</taxon>
        <taxon>Bacillati</taxon>
        <taxon>Actinomycetota</taxon>
        <taxon>Actinomycetes</taxon>
        <taxon>Micrococcales</taxon>
        <taxon>Microbacteriaceae</taxon>
        <taxon>Microbacterium</taxon>
    </lineage>
</organism>
<dbReference type="Pfam" id="PF13196">
    <property type="entry name" value="DUF4012"/>
    <property type="match status" value="1"/>
</dbReference>
<gene>
    <name evidence="1" type="ORF">FB560_2800</name>
</gene>
<dbReference type="Proteomes" id="UP000317209">
    <property type="component" value="Unassembled WGS sequence"/>
</dbReference>
<proteinExistence type="predicted"/>
<keyword evidence="2" id="KW-1185">Reference proteome</keyword>
<sequence>MAVVVVALGVGGAFVGKRVYDQAMTARAHLTAAMPYVNQVKSALLASDVDAAGQAAQAYVKEASAAQAALDGRAWSALEQIPLPVFENLRAVHTVADVAEEVGTQILVPASSMTLASIAPSGGRVDVAGLSTIQSTVAEIGEAVDGIEGQLDAIDRVALIEQVGTGVKQVDDAVGQVRALVGPAQDILGILPGLLGADGPRNYLLMFQGNAEARASGGSPGSFVVLRADQGAITFEKDVAATEFPFAIPESVVPLDAETTALYSDIVGRWTANMTSTPDFPTTAALLQGWWATQFDDQIDGVVSVDPVALSYFLEATGPLTLATGDVLTSENAAALLMNEAYFIYPDGRDSNAFFAGAAVSVFNGLLAGGASPVKLIDAGSKAAVEGRLKVWVPDADAMAVIDGSPVAGTLPIDNDEETAIGVYFNDTTGSKMDYYVDAAVAVETDQCTALGAPSWTTSVTLQNGITRDKANTLPRYITGPYFTPGDIGTDYIVYAPVGATIESWTVNGEARDALAHTTHLGRDAIRVNIVLKPGESATLQVLMKGAEAAKGASYGPLTVKHTPMVRETSVDIAAKGCS</sequence>
<evidence type="ECO:0000313" key="2">
    <source>
        <dbReference type="Proteomes" id="UP000317209"/>
    </source>
</evidence>
<name>A0A543BQN6_9MICO</name>
<accession>A0A543BQN6</accession>
<protein>
    <submittedName>
        <fullName evidence="1">Uncharacterized protein DUF4012</fullName>
    </submittedName>
</protein>
<dbReference type="AlphaFoldDB" id="A0A543BQN6"/>
<dbReference type="EMBL" id="VFOX01000001">
    <property type="protein sequence ID" value="TQL87133.1"/>
    <property type="molecule type" value="Genomic_DNA"/>
</dbReference>
<dbReference type="RefSeq" id="WP_170198132.1">
    <property type="nucleotide sequence ID" value="NZ_VFOX01000001.1"/>
</dbReference>
<comment type="caution">
    <text evidence="1">The sequence shown here is derived from an EMBL/GenBank/DDBJ whole genome shotgun (WGS) entry which is preliminary data.</text>
</comment>
<reference evidence="1 2" key="1">
    <citation type="submission" date="2019-06" db="EMBL/GenBank/DDBJ databases">
        <title>Sequencing the genomes of 1000 actinobacteria strains.</title>
        <authorList>
            <person name="Klenk H.-P."/>
        </authorList>
    </citation>
    <scope>NUCLEOTIDE SEQUENCE [LARGE SCALE GENOMIC DNA]</scope>
    <source>
        <strain evidence="1 2">DSM 20169</strain>
    </source>
</reference>
<evidence type="ECO:0000313" key="1">
    <source>
        <dbReference type="EMBL" id="TQL87133.1"/>
    </source>
</evidence>
<dbReference type="InterPro" id="IPR025101">
    <property type="entry name" value="DUF4012"/>
</dbReference>